<keyword evidence="1" id="KW-1133">Transmembrane helix</keyword>
<dbReference type="Gene3D" id="3.40.50.10190">
    <property type="entry name" value="BRCT domain"/>
    <property type="match status" value="1"/>
</dbReference>
<keyword evidence="2" id="KW-0542">Nucleomorph</keyword>
<organism evidence="2">
    <name type="scientific">Lotharella vacuolata</name>
    <dbReference type="NCBI Taxonomy" id="74820"/>
    <lineage>
        <taxon>Eukaryota</taxon>
        <taxon>Sar</taxon>
        <taxon>Rhizaria</taxon>
        <taxon>Cercozoa</taxon>
        <taxon>Chlorarachniophyceae</taxon>
        <taxon>Lotharella</taxon>
    </lineage>
</organism>
<proteinExistence type="predicted"/>
<dbReference type="EMBL" id="AB996599">
    <property type="protein sequence ID" value="BAS01441.1"/>
    <property type="molecule type" value="Genomic_DNA"/>
</dbReference>
<feature type="transmembrane region" description="Helical" evidence="1">
    <location>
        <begin position="144"/>
        <end position="164"/>
    </location>
</feature>
<keyword evidence="1" id="KW-0472">Membrane</keyword>
<dbReference type="InterPro" id="IPR036420">
    <property type="entry name" value="BRCT_dom_sf"/>
</dbReference>
<reference evidence="2" key="1">
    <citation type="journal article" date="2015" name="Genome Biol. Evol.">
        <title>Nucleomorph Genome Sequences of Two Chlorarachniophytes, Amorphochlora amoebiformis and Lotharella vacuolata.</title>
        <authorList>
            <person name="Suzuki S."/>
            <person name="Shirato S."/>
            <person name="Hirakawa Y."/>
            <person name="Ishida K."/>
        </authorList>
    </citation>
    <scope>NUCLEOTIDE SEQUENCE</scope>
    <source>
        <strain evidence="2">CCMP240</strain>
    </source>
</reference>
<keyword evidence="1" id="KW-0812">Transmembrane</keyword>
<geneLocation type="nucleomorph" evidence="2"/>
<name>A0A0H5BGV6_9EUKA</name>
<evidence type="ECO:0000313" key="2">
    <source>
        <dbReference type="EMBL" id="BAS01441.1"/>
    </source>
</evidence>
<feature type="transmembrane region" description="Helical" evidence="1">
    <location>
        <begin position="91"/>
        <end position="123"/>
    </location>
</feature>
<protein>
    <submittedName>
        <fullName evidence="2">Uncharacterized protein</fullName>
    </submittedName>
</protein>
<dbReference type="AlphaFoldDB" id="A0A0H5BGV6"/>
<accession>A0A0H5BGV6</accession>
<evidence type="ECO:0000256" key="1">
    <source>
        <dbReference type="SAM" id="Phobius"/>
    </source>
</evidence>
<feature type="transmembrane region" description="Helical" evidence="1">
    <location>
        <begin position="21"/>
        <end position="39"/>
    </location>
</feature>
<sequence>MVVTNCWVSYHMRPVNYLRKGTTLMFENIYLIFIVYFCIKKTKNYNNLNFFLYIVIKKYLKNSSNYLYLSTKGFHLGVEILYNQIKNKSNYIFWLFPICVNIEFVILLEKVIFCFYNIIINIFNILEKQNIFFFNKKIRKFRILNQYYFFFMCELPVVPLIVYLKQYGCKIGWKESKKNFYQFDEDITHYIVNTKKNEKVLDSRYILVSELLDLFSSY</sequence>